<comment type="caution">
    <text evidence="2">Lacks conserved residue(s) required for the propagation of feature annotation.</text>
</comment>
<dbReference type="InterPro" id="IPR011344">
    <property type="entry name" value="ssDNA-bd"/>
</dbReference>
<evidence type="ECO:0000256" key="1">
    <source>
        <dbReference type="ARBA" id="ARBA00023125"/>
    </source>
</evidence>
<name>A0ABS6F2S4_9CLOT</name>
<dbReference type="HAMAP" id="MF_00984">
    <property type="entry name" value="SSB"/>
    <property type="match status" value="1"/>
</dbReference>
<protein>
    <recommendedName>
        <fullName evidence="2 3">Single-stranded DNA-binding protein</fullName>
        <shortName evidence="2">SSB</shortName>
    </recommendedName>
</protein>
<reference evidence="4 5" key="1">
    <citation type="submission" date="2021-06" db="EMBL/GenBank/DDBJ databases">
        <authorList>
            <person name="Sun Q."/>
            <person name="Li D."/>
        </authorList>
    </citation>
    <scope>NUCLEOTIDE SEQUENCE [LARGE SCALE GENOMIC DNA]</scope>
    <source>
        <strain evidence="4 5">MSJ-4</strain>
    </source>
</reference>
<dbReference type="RefSeq" id="WP_032122590.1">
    <property type="nucleotide sequence ID" value="NZ_JAHLQL010000004.1"/>
</dbReference>
<dbReference type="PANTHER" id="PTHR10302">
    <property type="entry name" value="SINGLE-STRANDED DNA-BINDING PROTEIN"/>
    <property type="match status" value="1"/>
</dbReference>
<dbReference type="PIRSF" id="PIRSF002070">
    <property type="entry name" value="SSB"/>
    <property type="match status" value="1"/>
</dbReference>
<dbReference type="EMBL" id="JAHLQL010000004">
    <property type="protein sequence ID" value="MBU5592563.1"/>
    <property type="molecule type" value="Genomic_DNA"/>
</dbReference>
<evidence type="ECO:0000256" key="3">
    <source>
        <dbReference type="PIRNR" id="PIRNR002070"/>
    </source>
</evidence>
<dbReference type="Pfam" id="PF00436">
    <property type="entry name" value="SSB"/>
    <property type="match status" value="1"/>
</dbReference>
<dbReference type="Proteomes" id="UP000736583">
    <property type="component" value="Unassembled WGS sequence"/>
</dbReference>
<dbReference type="PROSITE" id="PS50935">
    <property type="entry name" value="SSB"/>
    <property type="match status" value="1"/>
</dbReference>
<dbReference type="SUPFAM" id="SSF50249">
    <property type="entry name" value="Nucleic acid-binding proteins"/>
    <property type="match status" value="1"/>
</dbReference>
<keyword evidence="5" id="KW-1185">Reference proteome</keyword>
<dbReference type="InterPro" id="IPR000424">
    <property type="entry name" value="Primosome_PriB/ssb"/>
</dbReference>
<accession>A0ABS6F2S4</accession>
<dbReference type="GO" id="GO:0003677">
    <property type="term" value="F:DNA binding"/>
    <property type="evidence" value="ECO:0007669"/>
    <property type="project" value="UniProtKB-KW"/>
</dbReference>
<dbReference type="Gene3D" id="2.40.50.140">
    <property type="entry name" value="Nucleic acid-binding proteins"/>
    <property type="match status" value="1"/>
</dbReference>
<dbReference type="InterPro" id="IPR012340">
    <property type="entry name" value="NA-bd_OB-fold"/>
</dbReference>
<proteinExistence type="inferred from homology"/>
<sequence>MNKILLVGRLVKDPELKVFEQDERMVARFVVAVNRNYKNSEGENKADFIPVSVWGRRAEIISKYLQKGSFISVSGRLKTGSYEDKEGNKRYTYEVVAEDFHFVENRKKEEMAQ</sequence>
<evidence type="ECO:0000256" key="2">
    <source>
        <dbReference type="HAMAP-Rule" id="MF_00984"/>
    </source>
</evidence>
<keyword evidence="1 2" id="KW-0238">DNA-binding</keyword>
<evidence type="ECO:0000313" key="4">
    <source>
        <dbReference type="EMBL" id="MBU5592563.1"/>
    </source>
</evidence>
<organism evidence="4 5">
    <name type="scientific">Clostridium simiarum</name>
    <dbReference type="NCBI Taxonomy" id="2841506"/>
    <lineage>
        <taxon>Bacteria</taxon>
        <taxon>Bacillati</taxon>
        <taxon>Bacillota</taxon>
        <taxon>Clostridia</taxon>
        <taxon>Eubacteriales</taxon>
        <taxon>Clostridiaceae</taxon>
        <taxon>Clostridium</taxon>
    </lineage>
</organism>
<dbReference type="NCBIfam" id="TIGR00621">
    <property type="entry name" value="ssb"/>
    <property type="match status" value="1"/>
</dbReference>
<dbReference type="PANTHER" id="PTHR10302:SF27">
    <property type="entry name" value="SINGLE-STRANDED DNA-BINDING PROTEIN"/>
    <property type="match status" value="1"/>
</dbReference>
<comment type="subunit">
    <text evidence="2">Homotetramer.</text>
</comment>
<dbReference type="CDD" id="cd04496">
    <property type="entry name" value="SSB_OBF"/>
    <property type="match status" value="1"/>
</dbReference>
<evidence type="ECO:0000313" key="5">
    <source>
        <dbReference type="Proteomes" id="UP000736583"/>
    </source>
</evidence>
<comment type="caution">
    <text evidence="4">The sequence shown here is derived from an EMBL/GenBank/DDBJ whole genome shotgun (WGS) entry which is preliminary data.</text>
</comment>
<gene>
    <name evidence="4" type="ORF">KQI89_12430</name>
</gene>